<dbReference type="PANTHER" id="PTHR45870:SF2">
    <property type="entry name" value="TUBULIN MONOGLYCYLASE TTLL3"/>
    <property type="match status" value="1"/>
</dbReference>
<accession>A0A2G8LKK1</accession>
<dbReference type="SUPFAM" id="SSF56059">
    <property type="entry name" value="Glutathione synthetase ATP-binding domain-like"/>
    <property type="match status" value="1"/>
</dbReference>
<dbReference type="GO" id="GO:0005737">
    <property type="term" value="C:cytoplasm"/>
    <property type="evidence" value="ECO:0007669"/>
    <property type="project" value="UniProtKB-SubCell"/>
</dbReference>
<proteinExistence type="predicted"/>
<name>A0A2G8LKK1_STIJA</name>
<dbReference type="PROSITE" id="PS51221">
    <property type="entry name" value="TTL"/>
    <property type="match status" value="1"/>
</dbReference>
<keyword evidence="5" id="KW-0067">ATP-binding</keyword>
<comment type="caution">
    <text evidence="7">The sequence shown here is derived from an EMBL/GenBank/DDBJ whole genome shotgun (WGS) entry which is preliminary data.</text>
</comment>
<evidence type="ECO:0000256" key="6">
    <source>
        <dbReference type="SAM" id="MobiDB-lite"/>
    </source>
</evidence>
<dbReference type="PANTHER" id="PTHR45870">
    <property type="entry name" value="TUBULIN MONOGLYCYLASE TTLL3"/>
    <property type="match status" value="1"/>
</dbReference>
<dbReference type="InterPro" id="IPR051437">
    <property type="entry name" value="TTLL_monoglycylase"/>
</dbReference>
<protein>
    <submittedName>
        <fullName evidence="7">Putative tubulin monoglycylase TTLL3 isoform X4</fullName>
    </submittedName>
</protein>
<dbReference type="GO" id="GO:0015630">
    <property type="term" value="C:microtubule cytoskeleton"/>
    <property type="evidence" value="ECO:0007669"/>
    <property type="project" value="TreeGrafter"/>
</dbReference>
<evidence type="ECO:0000256" key="1">
    <source>
        <dbReference type="ARBA" id="ARBA00004496"/>
    </source>
</evidence>
<gene>
    <name evidence="7" type="ORF">BSL78_02254</name>
</gene>
<dbReference type="Pfam" id="PF03133">
    <property type="entry name" value="TTL"/>
    <property type="match status" value="1"/>
</dbReference>
<dbReference type="GO" id="GO:0070736">
    <property type="term" value="F:protein-glycine ligase activity, initiating"/>
    <property type="evidence" value="ECO:0007669"/>
    <property type="project" value="TreeGrafter"/>
</dbReference>
<evidence type="ECO:0000256" key="2">
    <source>
        <dbReference type="ARBA" id="ARBA00022490"/>
    </source>
</evidence>
<dbReference type="Proteomes" id="UP000230750">
    <property type="component" value="Unassembled WGS sequence"/>
</dbReference>
<dbReference type="STRING" id="307972.A0A2G8LKK1"/>
<evidence type="ECO:0000313" key="8">
    <source>
        <dbReference type="Proteomes" id="UP000230750"/>
    </source>
</evidence>
<dbReference type="InterPro" id="IPR004344">
    <property type="entry name" value="TTL/TTLL_fam"/>
</dbReference>
<dbReference type="AlphaFoldDB" id="A0A2G8LKK1"/>
<evidence type="ECO:0000256" key="4">
    <source>
        <dbReference type="ARBA" id="ARBA00022741"/>
    </source>
</evidence>
<keyword evidence="2" id="KW-0963">Cytoplasm</keyword>
<feature type="compositionally biased region" description="Basic residues" evidence="6">
    <location>
        <begin position="193"/>
        <end position="213"/>
    </location>
</feature>
<reference evidence="7 8" key="1">
    <citation type="journal article" date="2017" name="PLoS Biol.">
        <title>The sea cucumber genome provides insights into morphological evolution and visceral regeneration.</title>
        <authorList>
            <person name="Zhang X."/>
            <person name="Sun L."/>
            <person name="Yuan J."/>
            <person name="Sun Y."/>
            <person name="Gao Y."/>
            <person name="Zhang L."/>
            <person name="Li S."/>
            <person name="Dai H."/>
            <person name="Hamel J.F."/>
            <person name="Liu C."/>
            <person name="Yu Y."/>
            <person name="Liu S."/>
            <person name="Lin W."/>
            <person name="Guo K."/>
            <person name="Jin S."/>
            <person name="Xu P."/>
            <person name="Storey K.B."/>
            <person name="Huan P."/>
            <person name="Zhang T."/>
            <person name="Zhou Y."/>
            <person name="Zhang J."/>
            <person name="Lin C."/>
            <person name="Li X."/>
            <person name="Xing L."/>
            <person name="Huo D."/>
            <person name="Sun M."/>
            <person name="Wang L."/>
            <person name="Mercier A."/>
            <person name="Li F."/>
            <person name="Yang H."/>
            <person name="Xiang J."/>
        </authorList>
    </citation>
    <scope>NUCLEOTIDE SEQUENCE [LARGE SCALE GENOMIC DNA]</scope>
    <source>
        <strain evidence="7">Shaxun</strain>
        <tissue evidence="7">Muscle</tissue>
    </source>
</reference>
<keyword evidence="3" id="KW-0436">Ligase</keyword>
<evidence type="ECO:0000256" key="3">
    <source>
        <dbReference type="ARBA" id="ARBA00022598"/>
    </source>
</evidence>
<dbReference type="GO" id="GO:0005524">
    <property type="term" value="F:ATP binding"/>
    <property type="evidence" value="ECO:0007669"/>
    <property type="project" value="UniProtKB-KW"/>
</dbReference>
<evidence type="ECO:0000256" key="5">
    <source>
        <dbReference type="ARBA" id="ARBA00022840"/>
    </source>
</evidence>
<comment type="subcellular location">
    <subcellularLocation>
        <location evidence="1">Cytoplasm</location>
    </subcellularLocation>
</comment>
<dbReference type="Gene3D" id="3.30.470.20">
    <property type="entry name" value="ATP-grasp fold, B domain"/>
    <property type="match status" value="1"/>
</dbReference>
<feature type="region of interest" description="Disordered" evidence="6">
    <location>
        <begin position="171"/>
        <end position="213"/>
    </location>
</feature>
<keyword evidence="4" id="KW-0547">Nucleotide-binding</keyword>
<dbReference type="OrthoDB" id="202825at2759"/>
<organism evidence="7 8">
    <name type="scientific">Stichopus japonicus</name>
    <name type="common">Sea cucumber</name>
    <dbReference type="NCBI Taxonomy" id="307972"/>
    <lineage>
        <taxon>Eukaryota</taxon>
        <taxon>Metazoa</taxon>
        <taxon>Echinodermata</taxon>
        <taxon>Eleutherozoa</taxon>
        <taxon>Echinozoa</taxon>
        <taxon>Holothuroidea</taxon>
        <taxon>Aspidochirotacea</taxon>
        <taxon>Aspidochirotida</taxon>
        <taxon>Stichopodidae</taxon>
        <taxon>Apostichopus</taxon>
    </lineage>
</organism>
<dbReference type="EMBL" id="MRZV01000047">
    <property type="protein sequence ID" value="PIK60774.1"/>
    <property type="molecule type" value="Genomic_DNA"/>
</dbReference>
<keyword evidence="8" id="KW-1185">Reference proteome</keyword>
<evidence type="ECO:0000313" key="7">
    <source>
        <dbReference type="EMBL" id="PIK60774.1"/>
    </source>
</evidence>
<sequence>MRSIHLSNQSIQKNYENATTRSRMLPDDNMWDSEEFKAYLEKRGCGNVWEDVVYPGMKKAVVSALLCCQDAVTMRKNSFELYGADFMMTDDFDPWLIEINCSPAMGATTEITERLCAAVIEDTLAVVLDRRKEKDCDIGNFELAYKQHSVHVPIYVGANMVVEGIGLRKPSDGLKRQKSTSNISGRPTDTHIIRKSQNHKAKAVKKTVSRGDG</sequence>